<dbReference type="InterPro" id="IPR004960">
    <property type="entry name" value="LipA_acyltrans"/>
</dbReference>
<dbReference type="EMBL" id="LNYU01000032">
    <property type="protein sequence ID" value="KTD63060.1"/>
    <property type="molecule type" value="Genomic_DNA"/>
</dbReference>
<keyword evidence="6 7" id="KW-0012">Acyltransferase</keyword>
<dbReference type="PANTHER" id="PTHR30606:SF10">
    <property type="entry name" value="PHOSPHATIDYLINOSITOL MANNOSIDE ACYLTRANSFERASE"/>
    <property type="match status" value="1"/>
</dbReference>
<keyword evidence="3" id="KW-0997">Cell inner membrane</keyword>
<dbReference type="CDD" id="cd07984">
    <property type="entry name" value="LPLAT_LABLAT-like"/>
    <property type="match status" value="1"/>
</dbReference>
<dbReference type="STRING" id="45074.Lsan_1720"/>
<organism evidence="7 8">
    <name type="scientific">Legionella santicrucis</name>
    <dbReference type="NCBI Taxonomy" id="45074"/>
    <lineage>
        <taxon>Bacteria</taxon>
        <taxon>Pseudomonadati</taxon>
        <taxon>Pseudomonadota</taxon>
        <taxon>Gammaproteobacteria</taxon>
        <taxon>Legionellales</taxon>
        <taxon>Legionellaceae</taxon>
        <taxon>Legionella</taxon>
    </lineage>
</organism>
<gene>
    <name evidence="7" type="primary">waaM</name>
    <name evidence="7" type="ORF">Lsan_1720</name>
</gene>
<evidence type="ECO:0000256" key="3">
    <source>
        <dbReference type="ARBA" id="ARBA00022519"/>
    </source>
</evidence>
<comment type="subcellular location">
    <subcellularLocation>
        <location evidence="1">Cell inner membrane</location>
    </subcellularLocation>
</comment>
<comment type="caution">
    <text evidence="7">The sequence shown here is derived from an EMBL/GenBank/DDBJ whole genome shotgun (WGS) entry which is preliminary data.</text>
</comment>
<name>A0A0W0Z1M4_9GAMM</name>
<keyword evidence="4 7" id="KW-0808">Transferase</keyword>
<dbReference type="GO" id="GO:0009247">
    <property type="term" value="P:glycolipid biosynthetic process"/>
    <property type="evidence" value="ECO:0007669"/>
    <property type="project" value="UniProtKB-ARBA"/>
</dbReference>
<dbReference type="PANTHER" id="PTHR30606">
    <property type="entry name" value="LIPID A BIOSYNTHESIS LAUROYL ACYLTRANSFERASE"/>
    <property type="match status" value="1"/>
</dbReference>
<dbReference type="Pfam" id="PF03279">
    <property type="entry name" value="Lip_A_acyltrans"/>
    <property type="match status" value="1"/>
</dbReference>
<dbReference type="GO" id="GO:0016746">
    <property type="term" value="F:acyltransferase activity"/>
    <property type="evidence" value="ECO:0007669"/>
    <property type="project" value="UniProtKB-KW"/>
</dbReference>
<dbReference type="RefSeq" id="WP_058514017.1">
    <property type="nucleotide sequence ID" value="NZ_CAAAIH010000002.1"/>
</dbReference>
<reference evidence="7 8" key="1">
    <citation type="submission" date="2015-11" db="EMBL/GenBank/DDBJ databases">
        <title>Genomic analysis of 38 Legionella species identifies large and diverse effector repertoires.</title>
        <authorList>
            <person name="Burstein D."/>
            <person name="Amaro F."/>
            <person name="Zusman T."/>
            <person name="Lifshitz Z."/>
            <person name="Cohen O."/>
            <person name="Gilbert J.A."/>
            <person name="Pupko T."/>
            <person name="Shuman H.A."/>
            <person name="Segal G."/>
        </authorList>
    </citation>
    <scope>NUCLEOTIDE SEQUENCE [LARGE SCALE GENOMIC DNA]</scope>
    <source>
        <strain evidence="7 8">SC-63-C7</strain>
    </source>
</reference>
<evidence type="ECO:0000256" key="5">
    <source>
        <dbReference type="ARBA" id="ARBA00023136"/>
    </source>
</evidence>
<accession>A0A0W0Z1M4</accession>
<proteinExistence type="predicted"/>
<evidence type="ECO:0000313" key="8">
    <source>
        <dbReference type="Proteomes" id="UP000054703"/>
    </source>
</evidence>
<dbReference type="OrthoDB" id="9803456at2"/>
<keyword evidence="8" id="KW-1185">Reference proteome</keyword>
<keyword evidence="5" id="KW-0472">Membrane</keyword>
<evidence type="ECO:0000256" key="6">
    <source>
        <dbReference type="ARBA" id="ARBA00023315"/>
    </source>
</evidence>
<sequence length="285" mass="33202">MTDLEQKINELPVSLLGRFVYQFLPYKRQIIMANIDRVYGDQLKIEQKKRLALSYYSHLFKSFKEAIQLRFMTEETLRNQVEVRGHEKMLEVVAQKKGVLVLTGHFGNWEVAPIGGVLNFKEFQGQFHFIRRTLSIKSIERSLFKQYYQVGLNVIPKKNSLDKVCAALEKNHAVIFVLDQHASLANRDGIAVEFFGTKAGTYRSLATLSRYTGVPVVPAAGYRLPNGKHVLEFYDPIPWKDYDTVSESLYYNTLAYNQALERIILAHPEQWNWMHKRWKLKLKKD</sequence>
<evidence type="ECO:0000256" key="1">
    <source>
        <dbReference type="ARBA" id="ARBA00004533"/>
    </source>
</evidence>
<dbReference type="AlphaFoldDB" id="A0A0W0Z1M4"/>
<dbReference type="GO" id="GO:0005886">
    <property type="term" value="C:plasma membrane"/>
    <property type="evidence" value="ECO:0007669"/>
    <property type="project" value="UniProtKB-SubCell"/>
</dbReference>
<dbReference type="Proteomes" id="UP000054703">
    <property type="component" value="Unassembled WGS sequence"/>
</dbReference>
<dbReference type="PATRIC" id="fig|45074.5.peg.1825"/>
<evidence type="ECO:0000313" key="7">
    <source>
        <dbReference type="EMBL" id="KTD63060.1"/>
    </source>
</evidence>
<keyword evidence="2" id="KW-1003">Cell membrane</keyword>
<evidence type="ECO:0000256" key="4">
    <source>
        <dbReference type="ARBA" id="ARBA00022679"/>
    </source>
</evidence>
<protein>
    <submittedName>
        <fullName evidence="7">Lipid A biosynthesis acyltransferase</fullName>
    </submittedName>
</protein>
<evidence type="ECO:0000256" key="2">
    <source>
        <dbReference type="ARBA" id="ARBA00022475"/>
    </source>
</evidence>